<feature type="transmembrane region" description="Helical" evidence="2">
    <location>
        <begin position="298"/>
        <end position="317"/>
    </location>
</feature>
<dbReference type="GO" id="GO:0008237">
    <property type="term" value="F:metallopeptidase activity"/>
    <property type="evidence" value="ECO:0007669"/>
    <property type="project" value="UniProtKB-KW"/>
</dbReference>
<dbReference type="PATRIC" id="fig|47770.28.peg.2157"/>
<evidence type="ECO:0000313" key="7">
    <source>
        <dbReference type="Proteomes" id="UP000430323"/>
    </source>
</evidence>
<feature type="transmembrane region" description="Helical" evidence="2">
    <location>
        <begin position="268"/>
        <end position="286"/>
    </location>
</feature>
<dbReference type="Proteomes" id="UP000430323">
    <property type="component" value="Unassembled WGS sequence"/>
</dbReference>
<keyword evidence="2" id="KW-0472">Membrane</keyword>
<feature type="transmembrane region" description="Helical" evidence="2">
    <location>
        <begin position="181"/>
        <end position="206"/>
    </location>
</feature>
<gene>
    <name evidence="5" type="ORF">AEL95_02765</name>
    <name evidence="4" type="ORF">F8251_03575</name>
</gene>
<evidence type="ECO:0000313" key="4">
    <source>
        <dbReference type="EMBL" id="KAB1977373.1"/>
    </source>
</evidence>
<dbReference type="GO" id="GO:0004175">
    <property type="term" value="F:endopeptidase activity"/>
    <property type="evidence" value="ECO:0007669"/>
    <property type="project" value="UniProtKB-ARBA"/>
</dbReference>
<keyword evidence="4" id="KW-0482">Metalloprotease</keyword>
<dbReference type="GO" id="GO:0006508">
    <property type="term" value="P:proteolysis"/>
    <property type="evidence" value="ECO:0007669"/>
    <property type="project" value="UniProtKB-KW"/>
</dbReference>
<feature type="transmembrane region" description="Helical" evidence="2">
    <location>
        <begin position="62"/>
        <end position="83"/>
    </location>
</feature>
<feature type="transmembrane region" description="Helical" evidence="2">
    <location>
        <begin position="359"/>
        <end position="379"/>
    </location>
</feature>
<dbReference type="EMBL" id="LJGP01000008">
    <property type="protein sequence ID" value="KWU04512.1"/>
    <property type="molecule type" value="Genomic_DNA"/>
</dbReference>
<feature type="transmembrane region" description="Helical" evidence="2">
    <location>
        <begin position="149"/>
        <end position="169"/>
    </location>
</feature>
<organism evidence="5 6">
    <name type="scientific">Lactobacillus crispatus</name>
    <dbReference type="NCBI Taxonomy" id="47770"/>
    <lineage>
        <taxon>Bacteria</taxon>
        <taxon>Bacillati</taxon>
        <taxon>Bacillota</taxon>
        <taxon>Bacilli</taxon>
        <taxon>Lactobacillales</taxon>
        <taxon>Lactobacillaceae</taxon>
        <taxon>Lactobacillus</taxon>
    </lineage>
</organism>
<name>A0A109DFP0_9LACO</name>
<evidence type="ECO:0000313" key="5">
    <source>
        <dbReference type="EMBL" id="KWU04512.1"/>
    </source>
</evidence>
<keyword evidence="2" id="KW-0812">Transmembrane</keyword>
<dbReference type="EMBL" id="WBOB01000011">
    <property type="protein sequence ID" value="KAB1977373.1"/>
    <property type="molecule type" value="Genomic_DNA"/>
</dbReference>
<keyword evidence="4" id="KW-0378">Hydrolase</keyword>
<dbReference type="GO" id="GO:0080120">
    <property type="term" value="P:CAAX-box protein maturation"/>
    <property type="evidence" value="ECO:0007669"/>
    <property type="project" value="UniProtKB-ARBA"/>
</dbReference>
<keyword evidence="4" id="KW-0645">Protease</keyword>
<protein>
    <submittedName>
        <fullName evidence="4">CPBP family intramembrane metalloprotease</fullName>
    </submittedName>
</protein>
<dbReference type="AlphaFoldDB" id="A0A109DFP0"/>
<proteinExistence type="inferred from homology"/>
<feature type="domain" description="CAAX prenyl protease 2/Lysostaphin resistance protein A-like" evidence="3">
    <location>
        <begin position="238"/>
        <end position="335"/>
    </location>
</feature>
<dbReference type="Pfam" id="PF02517">
    <property type="entry name" value="Rce1-like"/>
    <property type="match status" value="1"/>
</dbReference>
<comment type="caution">
    <text evidence="5">The sequence shown here is derived from an EMBL/GenBank/DDBJ whole genome shotgun (WGS) entry which is preliminary data.</text>
</comment>
<dbReference type="InterPro" id="IPR003675">
    <property type="entry name" value="Rce1/LyrA-like_dom"/>
</dbReference>
<dbReference type="Proteomes" id="UP000067598">
    <property type="component" value="Unassembled WGS sequence"/>
</dbReference>
<keyword evidence="2" id="KW-1133">Transmembrane helix</keyword>
<evidence type="ECO:0000313" key="6">
    <source>
        <dbReference type="Proteomes" id="UP000067598"/>
    </source>
</evidence>
<dbReference type="RefSeq" id="WP_060461833.1">
    <property type="nucleotide sequence ID" value="NZ_JACCPO010000036.1"/>
</dbReference>
<reference evidence="4 7" key="2">
    <citation type="submission" date="2019-09" db="EMBL/GenBank/DDBJ databases">
        <title>Investigation of probiotic properties of different lactic acid bacteria.</title>
        <authorList>
            <person name="Jaomanjaka F."/>
            <person name="Blanc P."/>
        </authorList>
    </citation>
    <scope>NUCLEOTIDE SEQUENCE [LARGE SCALE GENOMIC DNA]</scope>
    <source>
        <strain evidence="4 7">BIO6272</strain>
    </source>
</reference>
<feature type="transmembrane region" description="Helical" evidence="2">
    <location>
        <begin position="89"/>
        <end position="109"/>
    </location>
</feature>
<accession>A0A109DFP0</accession>
<comment type="similarity">
    <text evidence="1">Belongs to the UPF0177 family.</text>
</comment>
<feature type="transmembrane region" description="Helical" evidence="2">
    <location>
        <begin position="31"/>
        <end position="50"/>
    </location>
</feature>
<evidence type="ECO:0000256" key="2">
    <source>
        <dbReference type="SAM" id="Phobius"/>
    </source>
</evidence>
<sequence>MLSKVKIIFNLQLILNIIFFIYLVLSKNYIKINYIVFSIALLILIVSLFNPKIKIFKLSSNFLEIATLPFIFRYLASNFIQYLSSLNMISLPLIGCFSCLISFFINFPLVMVNYRKIDNWFLRLISVQALMISYELLAFPLIGNSIIDALLRYRIIDIISFFIIAILILKKWKINFRWNFTIVHMTITQALTVLLLLIFSIWLIGFNQFGNMGSNLSEAFFYWKDIIQSSLNINTTAFLKAITPSFMEEIERFFNISILLLATYKMKYKRWTATLGSAFIFSVGHWPNLLNHISLNDLSTQIITTFSMGCLFAVIYLCTGKLWLIIAIHFLNDLIGFSITSTSPYSLRLGILTSYYNGMLTSVLIFVLPLLASVLILSFKETRQLINNNIQKAIN</sequence>
<feature type="transmembrane region" description="Helical" evidence="2">
    <location>
        <begin position="121"/>
        <end position="143"/>
    </location>
</feature>
<reference evidence="5 6" key="1">
    <citation type="journal article" date="2016" name="Microbiology (Mosc.)">
        <title>Comparison of Lactobacillus crispatus isolates from Lactobacillus-dominated vaginal microbiomes with isolates from microbiomes containing bacterial vaginosis-associated bacteria.</title>
        <authorList>
            <person name="Abdelmaksoud A.A."/>
            <person name="Koparde V.N."/>
            <person name="Sheth N.U."/>
            <person name="Serrano M.G."/>
            <person name="Glascock A.L."/>
            <person name="Fettweis J.M."/>
            <person name="Strauss Iii J.F."/>
            <person name="Buck G.A."/>
            <person name="Jefferson K.K."/>
        </authorList>
    </citation>
    <scope>NUCLEOTIDE SEQUENCE [LARGE SCALE GENOMIC DNA]</scope>
    <source>
        <strain evidence="5 6">VMC3</strain>
    </source>
</reference>
<evidence type="ECO:0000259" key="3">
    <source>
        <dbReference type="Pfam" id="PF02517"/>
    </source>
</evidence>
<feature type="transmembrane region" description="Helical" evidence="2">
    <location>
        <begin position="7"/>
        <end position="25"/>
    </location>
</feature>
<evidence type="ECO:0000256" key="1">
    <source>
        <dbReference type="ARBA" id="ARBA00009067"/>
    </source>
</evidence>